<evidence type="ECO:0000259" key="4">
    <source>
        <dbReference type="Pfam" id="PF05592"/>
    </source>
</evidence>
<feature type="domain" description="Alpha-L-rhamnosidase concanavalin-like" evidence="4">
    <location>
        <begin position="337"/>
        <end position="437"/>
    </location>
</feature>
<evidence type="ECO:0000259" key="6">
    <source>
        <dbReference type="Pfam" id="PF17389"/>
    </source>
</evidence>
<accession>A0A6A5UPK2</accession>
<protein>
    <recommendedName>
        <fullName evidence="2">alpha-L-rhamnosidase</fullName>
        <ecNumber evidence="2">3.2.1.40</ecNumber>
    </recommendedName>
</protein>
<feature type="domain" description="Alpha-L-rhamnosidase six-hairpin glycosidase" evidence="6">
    <location>
        <begin position="442"/>
        <end position="795"/>
    </location>
</feature>
<dbReference type="InterPro" id="IPR016007">
    <property type="entry name" value="Alpha_rhamnosid"/>
</dbReference>
<dbReference type="EC" id="3.2.1.40" evidence="2"/>
<evidence type="ECO:0000313" key="8">
    <source>
        <dbReference type="EMBL" id="KAF1966330.1"/>
    </source>
</evidence>
<keyword evidence="3" id="KW-0378">Hydrolase</keyword>
<dbReference type="Pfam" id="PF08531">
    <property type="entry name" value="Bac_rhamnosid_N"/>
    <property type="match status" value="1"/>
</dbReference>
<dbReference type="EMBL" id="ML976748">
    <property type="protein sequence ID" value="KAF1966330.1"/>
    <property type="molecule type" value="Genomic_DNA"/>
</dbReference>
<dbReference type="InterPro" id="IPR013783">
    <property type="entry name" value="Ig-like_fold"/>
</dbReference>
<dbReference type="Pfam" id="PF25788">
    <property type="entry name" value="Ig_Rha78A_N"/>
    <property type="match status" value="1"/>
</dbReference>
<dbReference type="Gene3D" id="2.60.420.10">
    <property type="entry name" value="Maltose phosphorylase, domain 3"/>
    <property type="match status" value="1"/>
</dbReference>
<dbReference type="PIRSF" id="PIRSF010631">
    <property type="entry name" value="A-rhamnsds"/>
    <property type="match status" value="1"/>
</dbReference>
<evidence type="ECO:0000259" key="7">
    <source>
        <dbReference type="Pfam" id="PF17390"/>
    </source>
</evidence>
<dbReference type="OrthoDB" id="10036721at2759"/>
<dbReference type="AlphaFoldDB" id="A0A6A5UPK2"/>
<evidence type="ECO:0000256" key="3">
    <source>
        <dbReference type="ARBA" id="ARBA00022801"/>
    </source>
</evidence>
<dbReference type="Pfam" id="PF17390">
    <property type="entry name" value="Bac_rhamnosid_C"/>
    <property type="match status" value="1"/>
</dbReference>
<organism evidence="8 9">
    <name type="scientific">Bimuria novae-zelandiae CBS 107.79</name>
    <dbReference type="NCBI Taxonomy" id="1447943"/>
    <lineage>
        <taxon>Eukaryota</taxon>
        <taxon>Fungi</taxon>
        <taxon>Dikarya</taxon>
        <taxon>Ascomycota</taxon>
        <taxon>Pezizomycotina</taxon>
        <taxon>Dothideomycetes</taxon>
        <taxon>Pleosporomycetidae</taxon>
        <taxon>Pleosporales</taxon>
        <taxon>Massarineae</taxon>
        <taxon>Didymosphaeriaceae</taxon>
        <taxon>Bimuria</taxon>
    </lineage>
</organism>
<dbReference type="PANTHER" id="PTHR33307">
    <property type="entry name" value="ALPHA-RHAMNOSIDASE (EUROFUNG)"/>
    <property type="match status" value="1"/>
</dbReference>
<dbReference type="GO" id="GO:0005975">
    <property type="term" value="P:carbohydrate metabolic process"/>
    <property type="evidence" value="ECO:0007669"/>
    <property type="project" value="InterPro"/>
</dbReference>
<dbReference type="Proteomes" id="UP000800036">
    <property type="component" value="Unassembled WGS sequence"/>
</dbReference>
<dbReference type="InterPro" id="IPR008902">
    <property type="entry name" value="Rhamnosid_concanavalin"/>
</dbReference>
<dbReference type="InterPro" id="IPR008928">
    <property type="entry name" value="6-hairpin_glycosidase_sf"/>
</dbReference>
<dbReference type="InterPro" id="IPR012341">
    <property type="entry name" value="6hp_glycosidase-like_sf"/>
</dbReference>
<dbReference type="Gene3D" id="2.60.40.10">
    <property type="entry name" value="Immunoglobulins"/>
    <property type="match status" value="1"/>
</dbReference>
<proteinExistence type="predicted"/>
<gene>
    <name evidence="8" type="ORF">BU23DRAFT_544644</name>
</gene>
<dbReference type="InterPro" id="IPR035396">
    <property type="entry name" value="Bac_rhamnosid6H"/>
</dbReference>
<evidence type="ECO:0000313" key="9">
    <source>
        <dbReference type="Proteomes" id="UP000800036"/>
    </source>
</evidence>
<dbReference type="GO" id="GO:0030596">
    <property type="term" value="F:alpha-L-rhamnosidase activity"/>
    <property type="evidence" value="ECO:0007669"/>
    <property type="project" value="UniProtKB-EC"/>
</dbReference>
<dbReference type="PANTHER" id="PTHR33307:SF6">
    <property type="entry name" value="ALPHA-RHAMNOSIDASE (EUROFUNG)-RELATED"/>
    <property type="match status" value="1"/>
</dbReference>
<dbReference type="InterPro" id="IPR035398">
    <property type="entry name" value="Bac_rhamnosid_C"/>
</dbReference>
<feature type="domain" description="Bacterial alpha-L-rhamnosidase N-terminal" evidence="5">
    <location>
        <begin position="154"/>
        <end position="325"/>
    </location>
</feature>
<name>A0A6A5UPK2_9PLEO</name>
<keyword evidence="9" id="KW-1185">Reference proteome</keyword>
<dbReference type="Pfam" id="PF17389">
    <property type="entry name" value="Bac_rhamnosid6H"/>
    <property type="match status" value="1"/>
</dbReference>
<evidence type="ECO:0000256" key="2">
    <source>
        <dbReference type="ARBA" id="ARBA00012652"/>
    </source>
</evidence>
<feature type="domain" description="Alpha-L-rhamnosidase C-terminal" evidence="7">
    <location>
        <begin position="797"/>
        <end position="877"/>
    </location>
</feature>
<dbReference type="InterPro" id="IPR013737">
    <property type="entry name" value="Bac_rhamnosid_N"/>
</dbReference>
<dbReference type="Gene3D" id="2.60.120.260">
    <property type="entry name" value="Galactose-binding domain-like"/>
    <property type="match status" value="2"/>
</dbReference>
<evidence type="ECO:0000259" key="5">
    <source>
        <dbReference type="Pfam" id="PF08531"/>
    </source>
</evidence>
<sequence length="901" mass="100892">MSLDKMARVTDVRFEHYLPGCTLGVHETRPRLSWKLHDTPKSFKQHSYDIELSERIDTKRPVISLASATSSLSSLVPWPFEKSLSSRQSISIRIRVRSEVRQETPWSEPAVLETGLLNRSDWQCERIAAPWGPHTPGPDSECLFRREFETPYIVALARLYITAQGVYEAEINGERVGDYFLAPGWTAYDGRLQYQTYDVTTMLSSNASNCIGVRVAEGWFCGRIGWEGGHRNIWGPHPALMVQLEITYADNSREIITSGASWKVARGPIRLAELYDGEKYDARLELPDWSLSNPAANGGWHEVLTLSPLPETTTLTAGTSGPVRRLQVMQPTRILHSPSGNTIVDFGQNIVGYVKLKNIRGTRGHKITLKHAEVLEHEELCTRTLRMCKATDEYTLRGLQSGESYEPRFTFHGFRYVQIDNWPGALELLSVEAVVCHTDMESAGSFSCSDGLLTQLYRNICWGMRGNFLSVPTDCPQRDERLGWSGDLALFAPTAVLIYDCFGLLSNWLVDLEYDQSVLGGVPPMVSPNSTIVDPVWCRRVPCAIWHDVTILAPWALYEETGDVAILARQYLSMMTWMSVLPRNKSGATHLWDNAVFQLGDWLDPAAPPDAPWKSHTDAKMIANMFLIRSLELMARISDLLDKRTEKLSFDAEARAALAQFHEEYVTPNGRIVSDTQATYALAICFNLLTPSQRDRASERLVYLVRKNNFKIATGFAATPFICEALATTGNVQIAYALLLEKECPSWLYAVTMGATTVWERWDSLLPDGSVNPGDMTSFNHYAYGAVAKFMYERVAGLQRLEPGWTKCRIAPAIGAHFMNASASHATPHGTVSFSWERTPGSKDIETFTLKMSVPYGVVAEVVIPEGTGKRTQEVGVGDWSFQTSFLPDYEWPVAPLKPKS</sequence>
<dbReference type="Pfam" id="PF05592">
    <property type="entry name" value="Bac_rhamnosid"/>
    <property type="match status" value="1"/>
</dbReference>
<evidence type="ECO:0000256" key="1">
    <source>
        <dbReference type="ARBA" id="ARBA00001445"/>
    </source>
</evidence>
<reference evidence="8" key="1">
    <citation type="journal article" date="2020" name="Stud. Mycol.">
        <title>101 Dothideomycetes genomes: a test case for predicting lifestyles and emergence of pathogens.</title>
        <authorList>
            <person name="Haridas S."/>
            <person name="Albert R."/>
            <person name="Binder M."/>
            <person name="Bloem J."/>
            <person name="Labutti K."/>
            <person name="Salamov A."/>
            <person name="Andreopoulos B."/>
            <person name="Baker S."/>
            <person name="Barry K."/>
            <person name="Bills G."/>
            <person name="Bluhm B."/>
            <person name="Cannon C."/>
            <person name="Castanera R."/>
            <person name="Culley D."/>
            <person name="Daum C."/>
            <person name="Ezra D."/>
            <person name="Gonzalez J."/>
            <person name="Henrissat B."/>
            <person name="Kuo A."/>
            <person name="Liang C."/>
            <person name="Lipzen A."/>
            <person name="Lutzoni F."/>
            <person name="Magnuson J."/>
            <person name="Mondo S."/>
            <person name="Nolan M."/>
            <person name="Ohm R."/>
            <person name="Pangilinan J."/>
            <person name="Park H.-J."/>
            <person name="Ramirez L."/>
            <person name="Alfaro M."/>
            <person name="Sun H."/>
            <person name="Tritt A."/>
            <person name="Yoshinaga Y."/>
            <person name="Zwiers L.-H."/>
            <person name="Turgeon B."/>
            <person name="Goodwin S."/>
            <person name="Spatafora J."/>
            <person name="Crous P."/>
            <person name="Grigoriev I."/>
        </authorList>
    </citation>
    <scope>NUCLEOTIDE SEQUENCE</scope>
    <source>
        <strain evidence="8">CBS 107.79</strain>
    </source>
</reference>
<dbReference type="SUPFAM" id="SSF48208">
    <property type="entry name" value="Six-hairpin glycosidases"/>
    <property type="match status" value="1"/>
</dbReference>
<dbReference type="Gene3D" id="1.50.10.10">
    <property type="match status" value="1"/>
</dbReference>
<comment type="catalytic activity">
    <reaction evidence="1">
        <text>Hydrolysis of terminal non-reducing alpha-L-rhamnose residues in alpha-L-rhamnosides.</text>
        <dbReference type="EC" id="3.2.1.40"/>
    </reaction>
</comment>